<evidence type="ECO:0000313" key="3">
    <source>
        <dbReference type="Proteomes" id="UP000008022"/>
    </source>
</evidence>
<reference evidence="3" key="1">
    <citation type="submission" date="2013-06" db="EMBL/GenBank/DDBJ databases">
        <authorList>
            <person name="Zhao Q."/>
        </authorList>
    </citation>
    <scope>NUCLEOTIDE SEQUENCE</scope>
    <source>
        <strain evidence="3">cv. W1943</strain>
    </source>
</reference>
<dbReference type="EnsemblPlants" id="ORUFI03G41470.1">
    <property type="protein sequence ID" value="ORUFI03G41470.1"/>
    <property type="gene ID" value="ORUFI03G41470"/>
</dbReference>
<dbReference type="STRING" id="4529.A0A0E0P3G2"/>
<protein>
    <recommendedName>
        <fullName evidence="4">NAC domain-containing protein</fullName>
    </recommendedName>
</protein>
<dbReference type="HOGENOM" id="CLU_060024_1_0_1"/>
<organism evidence="2 3">
    <name type="scientific">Oryza rufipogon</name>
    <name type="common">Brownbeard rice</name>
    <name type="synonym">Asian wild rice</name>
    <dbReference type="NCBI Taxonomy" id="4529"/>
    <lineage>
        <taxon>Eukaryota</taxon>
        <taxon>Viridiplantae</taxon>
        <taxon>Streptophyta</taxon>
        <taxon>Embryophyta</taxon>
        <taxon>Tracheophyta</taxon>
        <taxon>Spermatophyta</taxon>
        <taxon>Magnoliopsida</taxon>
        <taxon>Liliopsida</taxon>
        <taxon>Poales</taxon>
        <taxon>Poaceae</taxon>
        <taxon>BOP clade</taxon>
        <taxon>Oryzoideae</taxon>
        <taxon>Oryzeae</taxon>
        <taxon>Oryzinae</taxon>
        <taxon>Oryza</taxon>
    </lineage>
</organism>
<keyword evidence="3" id="KW-1185">Reference proteome</keyword>
<sequence>MSTISASLPNVYRSPRAVCAEARTAAAAKSADSPCSGSKRKADDGADHPEAPPSARPRQEEAGSEHGEQPAILPELDLDALLSAPMDDSLGVEFDTATTEQYMRYLMNDEPLPWAPTMEIRMNHHGTVAGGENGNVHRPQSSKQSKRPEDQAAEPTGTPTEGVGNMKQRVSITHSHNNLIMGVWKNLQRVGEFSRPV</sequence>
<feature type="region of interest" description="Disordered" evidence="1">
    <location>
        <begin position="125"/>
        <end position="165"/>
    </location>
</feature>
<dbReference type="Gramene" id="ORUFI03G41470.1">
    <property type="protein sequence ID" value="ORUFI03G41470.1"/>
    <property type="gene ID" value="ORUFI03G41470"/>
</dbReference>
<evidence type="ECO:0000256" key="1">
    <source>
        <dbReference type="SAM" id="MobiDB-lite"/>
    </source>
</evidence>
<evidence type="ECO:0008006" key="4">
    <source>
        <dbReference type="Google" id="ProtNLM"/>
    </source>
</evidence>
<feature type="compositionally biased region" description="Basic and acidic residues" evidence="1">
    <location>
        <begin position="40"/>
        <end position="50"/>
    </location>
</feature>
<feature type="compositionally biased region" description="Basic and acidic residues" evidence="1">
    <location>
        <begin position="57"/>
        <end position="68"/>
    </location>
</feature>
<evidence type="ECO:0000313" key="2">
    <source>
        <dbReference type="EnsemblPlants" id="ORUFI03G41470.1"/>
    </source>
</evidence>
<name>A0A0E0P3G2_ORYRU</name>
<reference evidence="2" key="2">
    <citation type="submission" date="2015-06" db="UniProtKB">
        <authorList>
            <consortium name="EnsemblPlants"/>
        </authorList>
    </citation>
    <scope>IDENTIFICATION</scope>
</reference>
<feature type="region of interest" description="Disordered" evidence="1">
    <location>
        <begin position="23"/>
        <end position="68"/>
    </location>
</feature>
<dbReference type="AlphaFoldDB" id="A0A0E0P3G2"/>
<dbReference type="Proteomes" id="UP000008022">
    <property type="component" value="Unassembled WGS sequence"/>
</dbReference>
<proteinExistence type="predicted"/>
<accession>A0A0E0P3G2</accession>